<dbReference type="Proteomes" id="UP000019205">
    <property type="component" value="Chromosome"/>
</dbReference>
<dbReference type="GO" id="GO:0016853">
    <property type="term" value="F:isomerase activity"/>
    <property type="evidence" value="ECO:0007669"/>
    <property type="project" value="UniProtKB-KW"/>
</dbReference>
<dbReference type="PANTHER" id="PTHR13774:SF17">
    <property type="entry name" value="PHENAZINE BIOSYNTHESIS-LIKE DOMAIN-CONTAINING PROTEIN"/>
    <property type="match status" value="1"/>
</dbReference>
<comment type="caution">
    <text evidence="3">The sequence shown here is derived from an EMBL/GenBank/DDBJ whole genome shotgun (WGS) entry which is preliminary data.</text>
</comment>
<name>A4A7D5_9GAMM</name>
<organism evidence="3 4">
    <name type="scientific">Congregibacter litoralis KT71</name>
    <dbReference type="NCBI Taxonomy" id="314285"/>
    <lineage>
        <taxon>Bacteria</taxon>
        <taxon>Pseudomonadati</taxon>
        <taxon>Pseudomonadota</taxon>
        <taxon>Gammaproteobacteria</taxon>
        <taxon>Cellvibrionales</taxon>
        <taxon>Halieaceae</taxon>
        <taxon>Congregibacter</taxon>
    </lineage>
</organism>
<sequence>MSCSASKKLLEFSNGSSQLLCTTVRQLDVAPKKEKALIDPQTPSLVLYAFAGGDEVRGRGLREGGARGNPCQLSLLTAAPTEAPIPDCDTRCLSWRLDDDVCALRCWSPADREIQLCGHGMLCSGAAWLREGQTLSQLEMNGLRTAFHADEDKYWIGLPSISCAACRVPHWIGEFFSVPPWRAAEAGDDDGYLILEWPEGFDLRSLSVPRYALHRRTRRALIVTARVSDPHFDIQLRYFAPQHGVPEDTATGSAMRVLATYWRNRDLSDQLRAQQCSHYGGELHSRIRGDLTWVGGRVTEHAGESRSGQ</sequence>
<evidence type="ECO:0000256" key="2">
    <source>
        <dbReference type="ARBA" id="ARBA00023235"/>
    </source>
</evidence>
<keyword evidence="4" id="KW-1185">Reference proteome</keyword>
<dbReference type="STRING" id="314285.KT71_03117"/>
<evidence type="ECO:0000313" key="4">
    <source>
        <dbReference type="Proteomes" id="UP000019205"/>
    </source>
</evidence>
<dbReference type="PANTHER" id="PTHR13774">
    <property type="entry name" value="PHENAZINE BIOSYNTHESIS PROTEIN"/>
    <property type="match status" value="1"/>
</dbReference>
<gene>
    <name evidence="3" type="ORF">KT71_03117</name>
</gene>
<keyword evidence="2" id="KW-0413">Isomerase</keyword>
<dbReference type="Gene3D" id="3.10.310.10">
    <property type="entry name" value="Diaminopimelate Epimerase, Chain A, domain 1"/>
    <property type="match status" value="1"/>
</dbReference>
<dbReference type="GO" id="GO:0005737">
    <property type="term" value="C:cytoplasm"/>
    <property type="evidence" value="ECO:0007669"/>
    <property type="project" value="TreeGrafter"/>
</dbReference>
<evidence type="ECO:0000313" key="3">
    <source>
        <dbReference type="EMBL" id="EAQ98204.2"/>
    </source>
</evidence>
<dbReference type="InterPro" id="IPR003719">
    <property type="entry name" value="Phenazine_PhzF-like"/>
</dbReference>
<dbReference type="AlphaFoldDB" id="A4A7D5"/>
<dbReference type="SUPFAM" id="SSF54506">
    <property type="entry name" value="Diaminopimelate epimerase-like"/>
    <property type="match status" value="1"/>
</dbReference>
<dbReference type="eggNOG" id="COG0384">
    <property type="taxonomic scope" value="Bacteria"/>
</dbReference>
<dbReference type="HOGENOM" id="CLU_899289_0_0_6"/>
<reference evidence="3 4" key="1">
    <citation type="journal article" date="2007" name="Proc. Natl. Acad. Sci. U.S.A.">
        <title>Characterization of a marine gammaproteobacterium capable of aerobic anoxygenic photosynthesis.</title>
        <authorList>
            <person name="Fuchs B.M."/>
            <person name="Spring S."/>
            <person name="Teeling H."/>
            <person name="Quast C."/>
            <person name="Wulf J."/>
            <person name="Schattenhofer M."/>
            <person name="Yan S."/>
            <person name="Ferriera S."/>
            <person name="Johnson J."/>
            <person name="Glockner F.O."/>
            <person name="Amann R."/>
        </authorList>
    </citation>
    <scope>NUCLEOTIDE SEQUENCE [LARGE SCALE GENOMIC DNA]</scope>
    <source>
        <strain evidence="3">KT71</strain>
    </source>
</reference>
<accession>A4A7D5</accession>
<dbReference type="Pfam" id="PF02567">
    <property type="entry name" value="PhzC-PhzF"/>
    <property type="match status" value="1"/>
</dbReference>
<protein>
    <submittedName>
        <fullName evidence="3">Putative epimerase, PhzC/PhzF-like protein</fullName>
    </submittedName>
</protein>
<evidence type="ECO:0000256" key="1">
    <source>
        <dbReference type="ARBA" id="ARBA00008270"/>
    </source>
</evidence>
<proteinExistence type="inferred from homology"/>
<reference evidence="3 4" key="2">
    <citation type="journal article" date="2009" name="PLoS ONE">
        <title>The photosynthetic apparatus and its regulation in the aerobic gammaproteobacterium Congregibacter litoralis gen. nov., sp. nov.</title>
        <authorList>
            <person name="Spring S."/>
            <person name="Lunsdorf H."/>
            <person name="Fuchs B.M."/>
            <person name="Tindall B.J."/>
        </authorList>
    </citation>
    <scope>NUCLEOTIDE SEQUENCE [LARGE SCALE GENOMIC DNA]</scope>
    <source>
        <strain evidence="3">KT71</strain>
    </source>
</reference>
<comment type="similarity">
    <text evidence="1">Belongs to the PhzF family.</text>
</comment>
<dbReference type="EMBL" id="AAOA02000002">
    <property type="protein sequence ID" value="EAQ98204.2"/>
    <property type="molecule type" value="Genomic_DNA"/>
</dbReference>